<keyword evidence="4" id="KW-1185">Reference proteome</keyword>
<dbReference type="CDD" id="cd02901">
    <property type="entry name" value="Macro_Poa1p-like"/>
    <property type="match status" value="1"/>
</dbReference>
<dbReference type="PANTHER" id="PTHR12521:SF0">
    <property type="entry name" value="ADP-RIBOSE GLYCOHYDROLASE OARD1"/>
    <property type="match status" value="1"/>
</dbReference>
<dbReference type="SUPFAM" id="SSF52949">
    <property type="entry name" value="Macro domain-like"/>
    <property type="match status" value="1"/>
</dbReference>
<dbReference type="InterPro" id="IPR043472">
    <property type="entry name" value="Macro_dom-like"/>
</dbReference>
<dbReference type="Proteomes" id="UP000182248">
    <property type="component" value="Unassembled WGS sequence"/>
</dbReference>
<dbReference type="STRING" id="1150368.SAMN02927921_01690"/>
<protein>
    <submittedName>
        <fullName evidence="3">O-acetyl-ADP-ribose deacetylase (Regulator of RNase III), contains Macro domain</fullName>
    </submittedName>
</protein>
<dbReference type="InterPro" id="IPR002589">
    <property type="entry name" value="Macro_dom"/>
</dbReference>
<name>A0A1K1P900_9FLAO</name>
<dbReference type="AlphaFoldDB" id="A0A1K1P900"/>
<dbReference type="InterPro" id="IPR050892">
    <property type="entry name" value="ADP-ribose_metab_enzymes"/>
</dbReference>
<feature type="domain" description="Macro" evidence="2">
    <location>
        <begin position="1"/>
        <end position="161"/>
    </location>
</feature>
<gene>
    <name evidence="3" type="ORF">SAMN02927921_01690</name>
</gene>
<dbReference type="SMART" id="SM00506">
    <property type="entry name" value="A1pp"/>
    <property type="match status" value="1"/>
</dbReference>
<dbReference type="RefSeq" id="WP_072316909.1">
    <property type="nucleotide sequence ID" value="NZ_FPJE01000007.1"/>
</dbReference>
<dbReference type="OrthoDB" id="9780211at2"/>
<dbReference type="GO" id="GO:0140291">
    <property type="term" value="P:peptidyl-glutamate ADP-deribosylation"/>
    <property type="evidence" value="ECO:0007669"/>
    <property type="project" value="TreeGrafter"/>
</dbReference>
<reference evidence="3 4" key="1">
    <citation type="submission" date="2016-11" db="EMBL/GenBank/DDBJ databases">
        <authorList>
            <person name="Jaros S."/>
            <person name="Januszkiewicz K."/>
            <person name="Wedrychowicz H."/>
        </authorList>
    </citation>
    <scope>NUCLEOTIDE SEQUENCE [LARGE SCALE GENOMIC DNA]</scope>
    <source>
        <strain evidence="3 4">CGMCC 1.12145</strain>
    </source>
</reference>
<sequence length="161" mass="18253">MIRFIGFGNIFKLEGVSNYAHGCNCAGAMGRGIALEFKSKFPKMYDAYKALCRQNDFNLGDVFAYDYEDGVVFNLGTQKTWRTKADYKAIEKSLNNMLELCVRKKIYHVALPRIGAGLGGADWNKVKLIIHKVASSFEDVNIYVVENYKDVYLTQEKIKIA</sequence>
<comment type="catalytic activity">
    <reaction evidence="1">
        <text>an N-(ADP-alpha-D-ribosyl)-thymidine in DNA + H2O = a thymidine in DNA + ADP-D-ribose</text>
        <dbReference type="Rhea" id="RHEA:71655"/>
        <dbReference type="Rhea" id="RHEA-COMP:13556"/>
        <dbReference type="Rhea" id="RHEA-COMP:18051"/>
        <dbReference type="ChEBI" id="CHEBI:15377"/>
        <dbReference type="ChEBI" id="CHEBI:57967"/>
        <dbReference type="ChEBI" id="CHEBI:137386"/>
        <dbReference type="ChEBI" id="CHEBI:191199"/>
    </reaction>
    <physiologicalReaction direction="left-to-right" evidence="1">
        <dbReference type="Rhea" id="RHEA:71656"/>
    </physiologicalReaction>
</comment>
<dbReference type="PROSITE" id="PS51154">
    <property type="entry name" value="MACRO"/>
    <property type="match status" value="1"/>
</dbReference>
<evidence type="ECO:0000256" key="1">
    <source>
        <dbReference type="ARBA" id="ARBA00035885"/>
    </source>
</evidence>
<dbReference type="Gene3D" id="3.40.220.10">
    <property type="entry name" value="Leucine Aminopeptidase, subunit E, domain 1"/>
    <property type="match status" value="1"/>
</dbReference>
<organism evidence="3 4">
    <name type="scientific">Sinomicrobium oceani</name>
    <dbReference type="NCBI Taxonomy" id="1150368"/>
    <lineage>
        <taxon>Bacteria</taxon>
        <taxon>Pseudomonadati</taxon>
        <taxon>Bacteroidota</taxon>
        <taxon>Flavobacteriia</taxon>
        <taxon>Flavobacteriales</taxon>
        <taxon>Flavobacteriaceae</taxon>
        <taxon>Sinomicrobium</taxon>
    </lineage>
</organism>
<dbReference type="EMBL" id="FPJE01000007">
    <property type="protein sequence ID" value="SFW43961.1"/>
    <property type="molecule type" value="Genomic_DNA"/>
</dbReference>
<evidence type="ECO:0000313" key="4">
    <source>
        <dbReference type="Proteomes" id="UP000182248"/>
    </source>
</evidence>
<dbReference type="PANTHER" id="PTHR12521">
    <property type="entry name" value="PROTEIN C6ORF130"/>
    <property type="match status" value="1"/>
</dbReference>
<dbReference type="Pfam" id="PF01661">
    <property type="entry name" value="Macro"/>
    <property type="match status" value="1"/>
</dbReference>
<evidence type="ECO:0000259" key="2">
    <source>
        <dbReference type="PROSITE" id="PS51154"/>
    </source>
</evidence>
<accession>A0A1K1P900</accession>
<proteinExistence type="predicted"/>
<evidence type="ECO:0000313" key="3">
    <source>
        <dbReference type="EMBL" id="SFW43961.1"/>
    </source>
</evidence>